<accession>A0A2A9D213</accession>
<sequence>MHAIVGGDRLTACGGVPTDAIGSHDVGQVGAVQRIGGSAIEVVEVSLRQWSCVVALSALGGLLTAGCSAPEEDASDGSPGVGEVATPTATEAGAWDVSSWEPTVSIVAPSMTEDERLSEREEYLRSLAEQFELDAPPQVELVRWTMGPADDSQAMAACYTEAGFAAEVTPDNGIAFVNGGVPESQEAALNLANYTCAAQFTLDPIYRQEWSADQLGLLYDYWDQYFLPCMDAHGHMIDRSDQPSREVYVSSFHTSERTDWWPSDVLSSLPQEEAVQLGEDCPAYPPAEVFYGS</sequence>
<protein>
    <submittedName>
        <fullName evidence="1">Uncharacterized protein</fullName>
    </submittedName>
</protein>
<dbReference type="EMBL" id="PDJD01000001">
    <property type="protein sequence ID" value="PFG20758.1"/>
    <property type="molecule type" value="Genomic_DNA"/>
</dbReference>
<evidence type="ECO:0000313" key="1">
    <source>
        <dbReference type="EMBL" id="PFG20758.1"/>
    </source>
</evidence>
<proteinExistence type="predicted"/>
<dbReference type="Proteomes" id="UP000224915">
    <property type="component" value="Unassembled WGS sequence"/>
</dbReference>
<keyword evidence="2" id="KW-1185">Reference proteome</keyword>
<organism evidence="1 2">
    <name type="scientific">Serinibacter salmoneus</name>
    <dbReference type="NCBI Taxonomy" id="556530"/>
    <lineage>
        <taxon>Bacteria</taxon>
        <taxon>Bacillati</taxon>
        <taxon>Actinomycetota</taxon>
        <taxon>Actinomycetes</taxon>
        <taxon>Micrococcales</taxon>
        <taxon>Beutenbergiaceae</taxon>
        <taxon>Serinibacter</taxon>
    </lineage>
</organism>
<reference evidence="1 2" key="1">
    <citation type="submission" date="2017-10" db="EMBL/GenBank/DDBJ databases">
        <title>Sequencing the genomes of 1000 actinobacteria strains.</title>
        <authorList>
            <person name="Klenk H.-P."/>
        </authorList>
    </citation>
    <scope>NUCLEOTIDE SEQUENCE [LARGE SCALE GENOMIC DNA]</scope>
    <source>
        <strain evidence="1 2">DSM 21801</strain>
    </source>
</reference>
<comment type="caution">
    <text evidence="1">The sequence shown here is derived from an EMBL/GenBank/DDBJ whole genome shotgun (WGS) entry which is preliminary data.</text>
</comment>
<dbReference type="AlphaFoldDB" id="A0A2A9D213"/>
<dbReference type="RefSeq" id="WP_143556965.1">
    <property type="nucleotide sequence ID" value="NZ_PDJD01000001.1"/>
</dbReference>
<gene>
    <name evidence="1" type="ORF">ATL40_2370</name>
</gene>
<dbReference type="OrthoDB" id="3726412at2"/>
<name>A0A2A9D213_9MICO</name>
<evidence type="ECO:0000313" key="2">
    <source>
        <dbReference type="Proteomes" id="UP000224915"/>
    </source>
</evidence>